<evidence type="ECO:0000313" key="2">
    <source>
        <dbReference type="Proteomes" id="UP001562425"/>
    </source>
</evidence>
<dbReference type="Proteomes" id="UP001562425">
    <property type="component" value="Unassembled WGS sequence"/>
</dbReference>
<name>A0ABD1CZ87_CULPP</name>
<reference evidence="1 2" key="1">
    <citation type="submission" date="2024-05" db="EMBL/GenBank/DDBJ databases">
        <title>Culex pipiens pipiens assembly and annotation.</title>
        <authorList>
            <person name="Alout H."/>
            <person name="Durand T."/>
        </authorList>
    </citation>
    <scope>NUCLEOTIDE SEQUENCE [LARGE SCALE GENOMIC DNA]</scope>
    <source>
        <strain evidence="1">HA-2024</strain>
        <tissue evidence="1">Whole body</tissue>
    </source>
</reference>
<sequence>MNFVVVVVEPKPIG</sequence>
<gene>
    <name evidence="1" type="ORF">pipiens_000048</name>
</gene>
<organism evidence="1 2">
    <name type="scientific">Culex pipiens pipiens</name>
    <name type="common">Northern house mosquito</name>
    <dbReference type="NCBI Taxonomy" id="38569"/>
    <lineage>
        <taxon>Eukaryota</taxon>
        <taxon>Metazoa</taxon>
        <taxon>Ecdysozoa</taxon>
        <taxon>Arthropoda</taxon>
        <taxon>Hexapoda</taxon>
        <taxon>Insecta</taxon>
        <taxon>Pterygota</taxon>
        <taxon>Neoptera</taxon>
        <taxon>Endopterygota</taxon>
        <taxon>Diptera</taxon>
        <taxon>Nematocera</taxon>
        <taxon>Culicoidea</taxon>
        <taxon>Culicidae</taxon>
        <taxon>Culicinae</taxon>
        <taxon>Culicini</taxon>
        <taxon>Culex</taxon>
        <taxon>Culex</taxon>
    </lineage>
</organism>
<feature type="non-terminal residue" evidence="1">
    <location>
        <position position="14"/>
    </location>
</feature>
<protein>
    <submittedName>
        <fullName evidence="1">Uncharacterized protein</fullName>
    </submittedName>
</protein>
<dbReference type="EMBL" id="JBEHCU010008673">
    <property type="protein sequence ID" value="KAL1381347.1"/>
    <property type="molecule type" value="Genomic_DNA"/>
</dbReference>
<evidence type="ECO:0000313" key="1">
    <source>
        <dbReference type="EMBL" id="KAL1381347.1"/>
    </source>
</evidence>
<keyword evidence="2" id="KW-1185">Reference proteome</keyword>
<accession>A0ABD1CZ87</accession>
<comment type="caution">
    <text evidence="1">The sequence shown here is derived from an EMBL/GenBank/DDBJ whole genome shotgun (WGS) entry which is preliminary data.</text>
</comment>
<proteinExistence type="predicted"/>